<gene>
    <name evidence="7" type="ORF">SELMODRAFT_422597</name>
</gene>
<dbReference type="InterPro" id="IPR007248">
    <property type="entry name" value="Mpv17_PMP22"/>
</dbReference>
<evidence type="ECO:0000256" key="1">
    <source>
        <dbReference type="ARBA" id="ARBA00004141"/>
    </source>
</evidence>
<evidence type="ECO:0000256" key="6">
    <source>
        <dbReference type="RuleBase" id="RU363053"/>
    </source>
</evidence>
<dbReference type="OrthoDB" id="10267969at2759"/>
<dbReference type="OMA" id="QHSVFAY"/>
<keyword evidence="3 6" id="KW-0812">Transmembrane</keyword>
<feature type="transmembrane region" description="Helical" evidence="6">
    <location>
        <begin position="154"/>
        <end position="173"/>
    </location>
</feature>
<evidence type="ECO:0000313" key="8">
    <source>
        <dbReference type="Proteomes" id="UP000001514"/>
    </source>
</evidence>
<dbReference type="eggNOG" id="KOG1944">
    <property type="taxonomic scope" value="Eukaryota"/>
</dbReference>
<dbReference type="FunCoup" id="D8SIY3">
    <property type="interactions" value="1693"/>
</dbReference>
<evidence type="ECO:0000256" key="3">
    <source>
        <dbReference type="ARBA" id="ARBA00022692"/>
    </source>
</evidence>
<dbReference type="KEGG" id="smo:SELMODRAFT_422597"/>
<dbReference type="EMBL" id="GL377622">
    <property type="protein sequence ID" value="EFJ15703.1"/>
    <property type="molecule type" value="Genomic_DNA"/>
</dbReference>
<dbReference type="HOGENOM" id="CLU_049109_9_0_1"/>
<dbReference type="GO" id="GO:0016020">
    <property type="term" value="C:membrane"/>
    <property type="evidence" value="ECO:0007669"/>
    <property type="project" value="UniProtKB-SubCell"/>
</dbReference>
<proteinExistence type="inferred from homology"/>
<comment type="similarity">
    <text evidence="2 6">Belongs to the peroxisomal membrane protein PXMP2/4 family.</text>
</comment>
<reference evidence="7 8" key="1">
    <citation type="journal article" date="2011" name="Science">
        <title>The Selaginella genome identifies genetic changes associated with the evolution of vascular plants.</title>
        <authorList>
            <person name="Banks J.A."/>
            <person name="Nishiyama T."/>
            <person name="Hasebe M."/>
            <person name="Bowman J.L."/>
            <person name="Gribskov M."/>
            <person name="dePamphilis C."/>
            <person name="Albert V.A."/>
            <person name="Aono N."/>
            <person name="Aoyama T."/>
            <person name="Ambrose B.A."/>
            <person name="Ashton N.W."/>
            <person name="Axtell M.J."/>
            <person name="Barker E."/>
            <person name="Barker M.S."/>
            <person name="Bennetzen J.L."/>
            <person name="Bonawitz N.D."/>
            <person name="Chapple C."/>
            <person name="Cheng C."/>
            <person name="Correa L.G."/>
            <person name="Dacre M."/>
            <person name="DeBarry J."/>
            <person name="Dreyer I."/>
            <person name="Elias M."/>
            <person name="Engstrom E.M."/>
            <person name="Estelle M."/>
            <person name="Feng L."/>
            <person name="Finet C."/>
            <person name="Floyd S.K."/>
            <person name="Frommer W.B."/>
            <person name="Fujita T."/>
            <person name="Gramzow L."/>
            <person name="Gutensohn M."/>
            <person name="Harholt J."/>
            <person name="Hattori M."/>
            <person name="Heyl A."/>
            <person name="Hirai T."/>
            <person name="Hiwatashi Y."/>
            <person name="Ishikawa M."/>
            <person name="Iwata M."/>
            <person name="Karol K.G."/>
            <person name="Koehler B."/>
            <person name="Kolukisaoglu U."/>
            <person name="Kubo M."/>
            <person name="Kurata T."/>
            <person name="Lalonde S."/>
            <person name="Li K."/>
            <person name="Li Y."/>
            <person name="Litt A."/>
            <person name="Lyons E."/>
            <person name="Manning G."/>
            <person name="Maruyama T."/>
            <person name="Michael T.P."/>
            <person name="Mikami K."/>
            <person name="Miyazaki S."/>
            <person name="Morinaga S."/>
            <person name="Murata T."/>
            <person name="Mueller-Roeber B."/>
            <person name="Nelson D.R."/>
            <person name="Obara M."/>
            <person name="Oguri Y."/>
            <person name="Olmstead R.G."/>
            <person name="Onodera N."/>
            <person name="Petersen B.L."/>
            <person name="Pils B."/>
            <person name="Prigge M."/>
            <person name="Rensing S.A."/>
            <person name="Riano-Pachon D.M."/>
            <person name="Roberts A.W."/>
            <person name="Sato Y."/>
            <person name="Scheller H.V."/>
            <person name="Schulz B."/>
            <person name="Schulz C."/>
            <person name="Shakirov E.V."/>
            <person name="Shibagaki N."/>
            <person name="Shinohara N."/>
            <person name="Shippen D.E."/>
            <person name="Soerensen I."/>
            <person name="Sotooka R."/>
            <person name="Sugimoto N."/>
            <person name="Sugita M."/>
            <person name="Sumikawa N."/>
            <person name="Tanurdzic M."/>
            <person name="Theissen G."/>
            <person name="Ulvskov P."/>
            <person name="Wakazuki S."/>
            <person name="Weng J.K."/>
            <person name="Willats W.W."/>
            <person name="Wipf D."/>
            <person name="Wolf P.G."/>
            <person name="Yang L."/>
            <person name="Zimmer A.D."/>
            <person name="Zhu Q."/>
            <person name="Mitros T."/>
            <person name="Hellsten U."/>
            <person name="Loque D."/>
            <person name="Otillar R."/>
            <person name="Salamov A."/>
            <person name="Schmutz J."/>
            <person name="Shapiro H."/>
            <person name="Lindquist E."/>
            <person name="Lucas S."/>
            <person name="Rokhsar D."/>
            <person name="Grigoriev I.V."/>
        </authorList>
    </citation>
    <scope>NUCLEOTIDE SEQUENCE [LARGE SCALE GENOMIC DNA]</scope>
</reference>
<dbReference type="STRING" id="88036.D8SIY3"/>
<dbReference type="Pfam" id="PF04117">
    <property type="entry name" value="Mpv17_PMP22"/>
    <property type="match status" value="1"/>
</dbReference>
<keyword evidence="4 6" id="KW-1133">Transmembrane helix</keyword>
<feature type="transmembrane region" description="Helical" evidence="6">
    <location>
        <begin position="52"/>
        <end position="70"/>
    </location>
</feature>
<dbReference type="GO" id="GO:0005737">
    <property type="term" value="C:cytoplasm"/>
    <property type="evidence" value="ECO:0000318"/>
    <property type="project" value="GO_Central"/>
</dbReference>
<name>D8SIY3_SELML</name>
<organism evidence="8">
    <name type="scientific">Selaginella moellendorffii</name>
    <name type="common">Spikemoss</name>
    <dbReference type="NCBI Taxonomy" id="88036"/>
    <lineage>
        <taxon>Eukaryota</taxon>
        <taxon>Viridiplantae</taxon>
        <taxon>Streptophyta</taxon>
        <taxon>Embryophyta</taxon>
        <taxon>Tracheophyta</taxon>
        <taxon>Lycopodiopsida</taxon>
        <taxon>Selaginellales</taxon>
        <taxon>Selaginellaceae</taxon>
        <taxon>Selaginella</taxon>
    </lineage>
</organism>
<sequence length="184" mass="21120">MEIVKLAWRKYLTSLQKNPLPTKALTAGTLAGCSDLVAQKLMGVKKLQLRRALLIALYGLLYGGPFGHFFHKLMDYVFAGKRDQKTVTKKVIVEQLTSGPWNNFVFMVYLTSVIEGKSWSFVKRKLRNDYPSVQLNAWRVWPLVGWINYTYMPIQFRVLFHNLAAVCWGVFLITRSRTTALKSA</sequence>
<keyword evidence="8" id="KW-1185">Reference proteome</keyword>
<comment type="subcellular location">
    <subcellularLocation>
        <location evidence="1">Membrane</location>
        <topology evidence="1">Multi-pass membrane protein</topology>
    </subcellularLocation>
</comment>
<dbReference type="Gramene" id="EFJ15703">
    <property type="protein sequence ID" value="EFJ15703"/>
    <property type="gene ID" value="SELMODRAFT_422597"/>
</dbReference>
<evidence type="ECO:0008006" key="9">
    <source>
        <dbReference type="Google" id="ProtNLM"/>
    </source>
</evidence>
<evidence type="ECO:0000256" key="2">
    <source>
        <dbReference type="ARBA" id="ARBA00006824"/>
    </source>
</evidence>
<dbReference type="InParanoid" id="D8SIY3"/>
<dbReference type="Proteomes" id="UP000001514">
    <property type="component" value="Unassembled WGS sequence"/>
</dbReference>
<dbReference type="PANTHER" id="PTHR11266">
    <property type="entry name" value="PEROXISOMAL MEMBRANE PROTEIN 2, PXMP2 MPV17"/>
    <property type="match status" value="1"/>
</dbReference>
<evidence type="ECO:0000313" key="7">
    <source>
        <dbReference type="EMBL" id="EFJ15703.1"/>
    </source>
</evidence>
<evidence type="ECO:0000256" key="5">
    <source>
        <dbReference type="ARBA" id="ARBA00023136"/>
    </source>
</evidence>
<evidence type="ECO:0000256" key="4">
    <source>
        <dbReference type="ARBA" id="ARBA00022989"/>
    </source>
</evidence>
<dbReference type="AlphaFoldDB" id="D8SIY3"/>
<protein>
    <recommendedName>
        <fullName evidence="9">Peroxisomal membrane protein PMP22</fullName>
    </recommendedName>
</protein>
<dbReference type="PANTHER" id="PTHR11266:SF46">
    <property type="entry name" value="OS08G0566900 PROTEIN"/>
    <property type="match status" value="1"/>
</dbReference>
<accession>D8SIY3</accession>
<keyword evidence="5 6" id="KW-0472">Membrane</keyword>